<comment type="caution">
    <text evidence="1">The sequence shown here is derived from an EMBL/GenBank/DDBJ whole genome shotgun (WGS) entry which is preliminary data.</text>
</comment>
<evidence type="ECO:0000313" key="2">
    <source>
        <dbReference type="Proteomes" id="UP000266669"/>
    </source>
</evidence>
<gene>
    <name evidence="1" type="ORF">DLM78_16915</name>
</gene>
<dbReference type="Proteomes" id="UP000266669">
    <property type="component" value="Unassembled WGS sequence"/>
</dbReference>
<name>A0A8B3CLP4_9LEPT</name>
<proteinExistence type="predicted"/>
<evidence type="ECO:0000313" key="1">
    <source>
        <dbReference type="EMBL" id="RHX84420.1"/>
    </source>
</evidence>
<organism evidence="1 2">
    <name type="scientific">Leptospira stimsonii</name>
    <dbReference type="NCBI Taxonomy" id="2202203"/>
    <lineage>
        <taxon>Bacteria</taxon>
        <taxon>Pseudomonadati</taxon>
        <taxon>Spirochaetota</taxon>
        <taxon>Spirochaetia</taxon>
        <taxon>Leptospirales</taxon>
        <taxon>Leptospiraceae</taxon>
        <taxon>Leptospira</taxon>
    </lineage>
</organism>
<reference evidence="2" key="1">
    <citation type="submission" date="2018-05" db="EMBL/GenBank/DDBJ databases">
        <title>Leptospira yasudae sp. nov. and Leptospira stimsonii sp. nov., two pathogenic species of the genus Leptospira isolated from environmental sources.</title>
        <authorList>
            <person name="Casanovas-Massana A."/>
            <person name="Hamond C."/>
            <person name="Santos L.A."/>
            <person name="Hacker K.P."/>
            <person name="Balassiano I."/>
            <person name="Medeiros M.A."/>
            <person name="Reis M.G."/>
            <person name="Ko A.I."/>
            <person name="Wunder E.A."/>
        </authorList>
    </citation>
    <scope>NUCLEOTIDE SEQUENCE [LARGE SCALE GENOMIC DNA]</scope>
    <source>
        <strain evidence="2">AMB6-RJ</strain>
    </source>
</reference>
<dbReference type="EMBL" id="QHCS01000005">
    <property type="protein sequence ID" value="RHX84420.1"/>
    <property type="molecule type" value="Genomic_DNA"/>
</dbReference>
<dbReference type="AlphaFoldDB" id="A0A8B3CLP4"/>
<sequence>MDKLFERFSIFEFIRRLLVRNKQILSRSHSSNKGRVLTNVFLLLGFLAKLSVKIEIWNFSFG</sequence>
<accession>A0A8B3CLP4</accession>
<protein>
    <submittedName>
        <fullName evidence="1">Uncharacterized protein</fullName>
    </submittedName>
</protein>